<reference evidence="2 3" key="1">
    <citation type="submission" date="2020-02" db="EMBL/GenBank/DDBJ databases">
        <authorList>
            <person name="Ferguson B K."/>
        </authorList>
    </citation>
    <scope>NUCLEOTIDE SEQUENCE [LARGE SCALE GENOMIC DNA]</scope>
</reference>
<sequence>MNLHVKITKESVSPDGLWDGEENGLTCDTGFKRNLFLIWRIVIDSLGYLRWDKEPGDFPYRSSGFWTGSLGCISMHMGLVPYPQGQGLEITHPPRTSSRRHPTPNPPTPSK</sequence>
<keyword evidence="3" id="KW-1185">Reference proteome</keyword>
<feature type="region of interest" description="Disordered" evidence="1">
    <location>
        <begin position="84"/>
        <end position="111"/>
    </location>
</feature>
<dbReference type="AlphaFoldDB" id="A0A6H5H2Y4"/>
<evidence type="ECO:0000256" key="1">
    <source>
        <dbReference type="SAM" id="MobiDB-lite"/>
    </source>
</evidence>
<name>A0A6H5H2Y4_9HEMI</name>
<proteinExistence type="predicted"/>
<organism evidence="2 3">
    <name type="scientific">Nesidiocoris tenuis</name>
    <dbReference type="NCBI Taxonomy" id="355587"/>
    <lineage>
        <taxon>Eukaryota</taxon>
        <taxon>Metazoa</taxon>
        <taxon>Ecdysozoa</taxon>
        <taxon>Arthropoda</taxon>
        <taxon>Hexapoda</taxon>
        <taxon>Insecta</taxon>
        <taxon>Pterygota</taxon>
        <taxon>Neoptera</taxon>
        <taxon>Paraneoptera</taxon>
        <taxon>Hemiptera</taxon>
        <taxon>Heteroptera</taxon>
        <taxon>Panheteroptera</taxon>
        <taxon>Cimicomorpha</taxon>
        <taxon>Miridae</taxon>
        <taxon>Dicyphina</taxon>
        <taxon>Nesidiocoris</taxon>
    </lineage>
</organism>
<dbReference type="EMBL" id="CADCXU010022294">
    <property type="protein sequence ID" value="CAB0009808.1"/>
    <property type="molecule type" value="Genomic_DNA"/>
</dbReference>
<evidence type="ECO:0000313" key="2">
    <source>
        <dbReference type="EMBL" id="CAB0009808.1"/>
    </source>
</evidence>
<dbReference type="Proteomes" id="UP000479000">
    <property type="component" value="Unassembled WGS sequence"/>
</dbReference>
<protein>
    <submittedName>
        <fullName evidence="2">Uncharacterized protein</fullName>
    </submittedName>
</protein>
<evidence type="ECO:0000313" key="3">
    <source>
        <dbReference type="Proteomes" id="UP000479000"/>
    </source>
</evidence>
<accession>A0A6H5H2Y4</accession>
<gene>
    <name evidence="2" type="ORF">NTEN_LOCUS14895</name>
</gene>